<organism evidence="1 2">
    <name type="scientific">Holothuria leucospilota</name>
    <name type="common">Black long sea cucumber</name>
    <name type="synonym">Mertensiothuria leucospilota</name>
    <dbReference type="NCBI Taxonomy" id="206669"/>
    <lineage>
        <taxon>Eukaryota</taxon>
        <taxon>Metazoa</taxon>
        <taxon>Echinodermata</taxon>
        <taxon>Eleutherozoa</taxon>
        <taxon>Echinozoa</taxon>
        <taxon>Holothuroidea</taxon>
        <taxon>Aspidochirotacea</taxon>
        <taxon>Aspidochirotida</taxon>
        <taxon>Holothuriidae</taxon>
        <taxon>Holothuria</taxon>
    </lineage>
</organism>
<sequence length="95" mass="11083">MMLDLVMRPDHWCPVIWSHHATIAWCQENNHIAKERLVADWFVIKFKGSSSGFKICNQFEVSYNYFCDIRCDIGLINSTDVSRCVNRTPISTYAH</sequence>
<name>A0A9Q0Y9G1_HOLLE</name>
<proteinExistence type="predicted"/>
<evidence type="ECO:0000313" key="2">
    <source>
        <dbReference type="Proteomes" id="UP001152320"/>
    </source>
</evidence>
<evidence type="ECO:0000313" key="1">
    <source>
        <dbReference type="EMBL" id="KAJ8017710.1"/>
    </source>
</evidence>
<reference evidence="1" key="1">
    <citation type="submission" date="2021-10" db="EMBL/GenBank/DDBJ databases">
        <title>Tropical sea cucumber genome reveals ecological adaptation and Cuvierian tubules defense mechanism.</title>
        <authorList>
            <person name="Chen T."/>
        </authorList>
    </citation>
    <scope>NUCLEOTIDE SEQUENCE</scope>
    <source>
        <strain evidence="1">Nanhai2018</strain>
        <tissue evidence="1">Muscle</tissue>
    </source>
</reference>
<dbReference type="AlphaFoldDB" id="A0A9Q0Y9G1"/>
<keyword evidence="2" id="KW-1185">Reference proteome</keyword>
<protein>
    <submittedName>
        <fullName evidence="1">Uncharacterized protein</fullName>
    </submittedName>
</protein>
<accession>A0A9Q0Y9G1</accession>
<comment type="caution">
    <text evidence="1">The sequence shown here is derived from an EMBL/GenBank/DDBJ whole genome shotgun (WGS) entry which is preliminary data.</text>
</comment>
<dbReference type="Proteomes" id="UP001152320">
    <property type="component" value="Unassembled WGS sequence"/>
</dbReference>
<gene>
    <name evidence="1" type="ORF">HOLleu_44688</name>
</gene>
<dbReference type="EMBL" id="JAIZAY010001118">
    <property type="protein sequence ID" value="KAJ8017710.1"/>
    <property type="molecule type" value="Genomic_DNA"/>
</dbReference>